<dbReference type="Proteomes" id="UP001596548">
    <property type="component" value="Unassembled WGS sequence"/>
</dbReference>
<accession>A0ABW2HWM9</accession>
<name>A0ABW2HWM9_9ACTN</name>
<proteinExistence type="predicted"/>
<evidence type="ECO:0000313" key="1">
    <source>
        <dbReference type="EMBL" id="MFC7277294.1"/>
    </source>
</evidence>
<dbReference type="RefSeq" id="WP_378972688.1">
    <property type="nucleotide sequence ID" value="NZ_JBHTBJ010000021.1"/>
</dbReference>
<gene>
    <name evidence="1" type="ORF">ACFQS1_25155</name>
</gene>
<protein>
    <submittedName>
        <fullName evidence="1">Uncharacterized protein</fullName>
    </submittedName>
</protein>
<sequence length="43" mass="4846">MPDIDAWATEMVSSWYGPGAATAIVVRGRLCLDDDFRRAFRDL</sequence>
<dbReference type="EMBL" id="JBHTBJ010000021">
    <property type="protein sequence ID" value="MFC7277294.1"/>
    <property type="molecule type" value="Genomic_DNA"/>
</dbReference>
<reference evidence="2" key="1">
    <citation type="journal article" date="2019" name="Int. J. Syst. Evol. Microbiol.">
        <title>The Global Catalogue of Microorganisms (GCM) 10K type strain sequencing project: providing services to taxonomists for standard genome sequencing and annotation.</title>
        <authorList>
            <consortium name="The Broad Institute Genomics Platform"/>
            <consortium name="The Broad Institute Genome Sequencing Center for Infectious Disease"/>
            <person name="Wu L."/>
            <person name="Ma J."/>
        </authorList>
    </citation>
    <scope>NUCLEOTIDE SEQUENCE [LARGE SCALE GENOMIC DNA]</scope>
    <source>
        <strain evidence="2">XZYJT-10</strain>
    </source>
</reference>
<comment type="caution">
    <text evidence="1">The sequence shown here is derived from an EMBL/GenBank/DDBJ whole genome shotgun (WGS) entry which is preliminary data.</text>
</comment>
<keyword evidence="2" id="KW-1185">Reference proteome</keyword>
<organism evidence="1 2">
    <name type="scientific">Paractinoplanes rhizophilus</name>
    <dbReference type="NCBI Taxonomy" id="1416877"/>
    <lineage>
        <taxon>Bacteria</taxon>
        <taxon>Bacillati</taxon>
        <taxon>Actinomycetota</taxon>
        <taxon>Actinomycetes</taxon>
        <taxon>Micromonosporales</taxon>
        <taxon>Micromonosporaceae</taxon>
        <taxon>Paractinoplanes</taxon>
    </lineage>
</organism>
<evidence type="ECO:0000313" key="2">
    <source>
        <dbReference type="Proteomes" id="UP001596548"/>
    </source>
</evidence>